<sequence length="1079" mass="115064">MRDLAPGRLRDRDEELRVLARFCLADDGPAYLWWQAPAWSGKTALLGDFFLRPPADVLAGVRLVAFFITARLSSQDTRAAFVTAVTGQLADLLGIATPDLVDEAGREVYLNHLLDQAASACARDGLRLVLLVDGLDEDRSQLRGPQARSIAGLLPRHPPSGMRVIVAGRPNPPLPHDVSLGHPLRDPDVVRELAPSPHAEDVARLSRQELTGLLDGTQLEQDVLGLLTAARGGLAVADLADLADASRWDVEAVLHTDSGRTFLSQTDDATGTVVFLLGHQELQVTATGYFGRDRLLAYQARLHAWAHDHHTRGWPDPAPAYLLGGYFRLLADTADTDRLTALAGSSARHNLMRALTGGDAAALAETRTALKAIAADPAPDLSQVLRLTWHQEQLKHRNRHTPEQLPVVWAKLGRTRQALALSEAIGPRSHALTLIAVGRYEEAERLIRSALVGTNGWASAVTDLVVALAEAGEYQRAYRIAGTTSDPQVQSQALNFVAQHAAGAGQIEAALACAEAIPHRTDRVNALVDVAENADMLGRSDLAQEILAEAGRVVGVIDEDDRRAAALARLALTPATGSDQESAHRTLAQAMDLARSVRDIASRASALCQIGEISLRAGLSNAARRCLVQIQALLELPYDQSDRYMVLSSLLQLAVPLGEVALAEQTVAELYDTLGDEMLYSAIRTIAEAGRFTLAEEMLKRFVDPHDAADFLSEIAEIAAAAQQHATAARLARAAVDLSSWMAHRPENASALARAGLIDQAEQIATQIDEPTNRAIILTDLALSAIEAGQQQRAARFATQVEEIVDTIAAAGGTPALGNVARSLAEHGRINQSAEIALSLDDLNERTPTLAAVAREAARAGQFDTVRRLVAAIGPSHRWKSLVPQLALIPLLAGDIEQTRHLIDMIDHDYSQDQARSEVIEAVLARGDVDSAVLLLGDLKNPGIRSTLVVNLVRHAARAGHISEALQLSAELADPARRTSALADIAEAAATQGQTDTALALAADLPDDSRKAEVLATIAKAVLATGDTGRARRLAAAAAVGGFNVTVRAILSVEPELGGQVFDLITAPHPPSTPGPPLP</sequence>
<dbReference type="InterPro" id="IPR011990">
    <property type="entry name" value="TPR-like_helical_dom_sf"/>
</dbReference>
<dbReference type="Gene3D" id="1.25.40.10">
    <property type="entry name" value="Tetratricopeptide repeat domain"/>
    <property type="match status" value="4"/>
</dbReference>
<name>A0ABS5TEF3_9ACTN</name>
<organism evidence="1 2">
    <name type="scientific">Kineosporia corallincola</name>
    <dbReference type="NCBI Taxonomy" id="2835133"/>
    <lineage>
        <taxon>Bacteria</taxon>
        <taxon>Bacillati</taxon>
        <taxon>Actinomycetota</taxon>
        <taxon>Actinomycetes</taxon>
        <taxon>Kineosporiales</taxon>
        <taxon>Kineosporiaceae</taxon>
        <taxon>Kineosporia</taxon>
    </lineage>
</organism>
<dbReference type="EMBL" id="JAHBAY010000004">
    <property type="protein sequence ID" value="MBT0769455.1"/>
    <property type="molecule type" value="Genomic_DNA"/>
</dbReference>
<proteinExistence type="predicted"/>
<gene>
    <name evidence="1" type="ORF">KIH74_11025</name>
</gene>
<evidence type="ECO:0000313" key="1">
    <source>
        <dbReference type="EMBL" id="MBT0769455.1"/>
    </source>
</evidence>
<keyword evidence="2" id="KW-1185">Reference proteome</keyword>
<protein>
    <recommendedName>
        <fullName evidence="3">NACHT domain-containing protein</fullName>
    </recommendedName>
</protein>
<accession>A0ABS5TEF3</accession>
<evidence type="ECO:0000313" key="2">
    <source>
        <dbReference type="Proteomes" id="UP001197247"/>
    </source>
</evidence>
<evidence type="ECO:0008006" key="3">
    <source>
        <dbReference type="Google" id="ProtNLM"/>
    </source>
</evidence>
<dbReference type="Proteomes" id="UP001197247">
    <property type="component" value="Unassembled WGS sequence"/>
</dbReference>
<dbReference type="RefSeq" id="WP_214155757.1">
    <property type="nucleotide sequence ID" value="NZ_JAHBAY010000004.1"/>
</dbReference>
<comment type="caution">
    <text evidence="1">The sequence shown here is derived from an EMBL/GenBank/DDBJ whole genome shotgun (WGS) entry which is preliminary data.</text>
</comment>
<reference evidence="1 2" key="1">
    <citation type="submission" date="2021-05" db="EMBL/GenBank/DDBJ databases">
        <title>Kineosporia and Streptomyces sp. nov. two new marine actinobacteria isolated from Coral.</title>
        <authorList>
            <person name="Buangrab K."/>
            <person name="Sutthacheep M."/>
            <person name="Yeemin T."/>
            <person name="Harunari E."/>
            <person name="Igarashi Y."/>
            <person name="Kanchanasin P."/>
            <person name="Tanasupawat S."/>
            <person name="Phongsopitanun W."/>
        </authorList>
    </citation>
    <scope>NUCLEOTIDE SEQUENCE [LARGE SCALE GENOMIC DNA]</scope>
    <source>
        <strain evidence="1 2">J2-2</strain>
    </source>
</reference>
<dbReference type="SUPFAM" id="SSF48452">
    <property type="entry name" value="TPR-like"/>
    <property type="match status" value="2"/>
</dbReference>